<proteinExistence type="predicted"/>
<dbReference type="PROSITE" id="PS00217">
    <property type="entry name" value="SUGAR_TRANSPORT_2"/>
    <property type="match status" value="1"/>
</dbReference>
<evidence type="ECO:0000313" key="9">
    <source>
        <dbReference type="Proteomes" id="UP000437970"/>
    </source>
</evidence>
<evidence type="ECO:0000259" key="6">
    <source>
        <dbReference type="PROSITE" id="PS50850"/>
    </source>
</evidence>
<comment type="subcellular location">
    <subcellularLocation>
        <location evidence="1">Membrane</location>
        <topology evidence="1">Multi-pass membrane protein</topology>
    </subcellularLocation>
</comment>
<evidence type="ECO:0000256" key="1">
    <source>
        <dbReference type="ARBA" id="ARBA00004141"/>
    </source>
</evidence>
<comment type="caution">
    <text evidence="7">The sequence shown here is derived from an EMBL/GenBank/DDBJ whole genome shotgun (WGS) entry which is preliminary data.</text>
</comment>
<evidence type="ECO:0000256" key="2">
    <source>
        <dbReference type="ARBA" id="ARBA00022692"/>
    </source>
</evidence>
<dbReference type="PANTHER" id="PTHR23508">
    <property type="entry name" value="CARBOXYLIC ACID TRANSPORTER PROTEIN HOMOLOG"/>
    <property type="match status" value="1"/>
</dbReference>
<sequence>MTSLNVSTALPVVRTIALCFLVAMMEGLDLQAAGIAAQGMAAAFELDKVQMSWVFSAGIFGLLPGAFAGGWLADRIGRKRVLMASVALFGVFSLATALAWDFNSLLIARCLTGVGLGAALPNLIALTSEVAGPRLRGMAVSLMYCGVPLGAGLAAIIGIADLGGSWQSVFYVGGIVPLLIVPLLALYLPESLALQNAQGACPPGVVQGLFREGAALPTLLIWVSYFFTLMVVYILINWLPSLVIGQGFSGRQASWVMLALQLGAAVGTLFLGWAMDRLPAWALSALIYLGILLSLTALGMAKDLQSMLLAGFVAGFFATGGQCVLYALAPHFYRPSVRATGVGSAVAIGRLGAMSGPLVAGKMLALGTGTAGVMLASAPGIVIAAVAMFYLSVRRNSTAADHLKQQKGANGLAQQAEVSLSSATPISHQR</sequence>
<feature type="transmembrane region" description="Helical" evidence="5">
    <location>
        <begin position="166"/>
        <end position="188"/>
    </location>
</feature>
<feature type="transmembrane region" description="Helical" evidence="5">
    <location>
        <begin position="372"/>
        <end position="393"/>
    </location>
</feature>
<dbReference type="InterPro" id="IPR036259">
    <property type="entry name" value="MFS_trans_sf"/>
</dbReference>
<dbReference type="RefSeq" id="WP_153381045.1">
    <property type="nucleotide sequence ID" value="NZ_JBITTT010000019.1"/>
</dbReference>
<dbReference type="AlphaFoldDB" id="A0A6A7Z1G2"/>
<evidence type="ECO:0000256" key="5">
    <source>
        <dbReference type="SAM" id="Phobius"/>
    </source>
</evidence>
<protein>
    <submittedName>
        <fullName evidence="7">3-(3-hydroxy-phenyl)propionate transporter MhpT</fullName>
    </submittedName>
</protein>
<gene>
    <name evidence="7" type="primary">mhpT</name>
    <name evidence="7" type="ORF">GHN86_16555</name>
    <name evidence="8" type="ORF">GHO29_17905</name>
</gene>
<dbReference type="NCBIfam" id="NF008586">
    <property type="entry name" value="PRK11551.1"/>
    <property type="match status" value="1"/>
</dbReference>
<evidence type="ECO:0000256" key="3">
    <source>
        <dbReference type="ARBA" id="ARBA00022989"/>
    </source>
</evidence>
<feature type="transmembrane region" description="Helical" evidence="5">
    <location>
        <begin position="51"/>
        <end position="73"/>
    </location>
</feature>
<feature type="domain" description="Major facilitator superfamily (MFS) profile" evidence="6">
    <location>
        <begin position="15"/>
        <end position="396"/>
    </location>
</feature>
<dbReference type="EMBL" id="WIVW01000030">
    <property type="protein sequence ID" value="MQU28352.1"/>
    <property type="molecule type" value="Genomic_DNA"/>
</dbReference>
<dbReference type="InterPro" id="IPR005829">
    <property type="entry name" value="Sugar_transporter_CS"/>
</dbReference>
<dbReference type="EMBL" id="WIWC01000030">
    <property type="protein sequence ID" value="MQT81665.1"/>
    <property type="molecule type" value="Genomic_DNA"/>
</dbReference>
<feature type="transmembrane region" description="Helical" evidence="5">
    <location>
        <begin position="106"/>
        <end position="126"/>
    </location>
</feature>
<feature type="transmembrane region" description="Helical" evidence="5">
    <location>
        <begin position="307"/>
        <end position="329"/>
    </location>
</feature>
<name>A0A6A7Z1G2_9PSED</name>
<dbReference type="GO" id="GO:0046943">
    <property type="term" value="F:carboxylic acid transmembrane transporter activity"/>
    <property type="evidence" value="ECO:0007669"/>
    <property type="project" value="TreeGrafter"/>
</dbReference>
<organism evidence="7">
    <name type="scientific">Pseudomonas helleri</name>
    <dbReference type="NCBI Taxonomy" id="1608996"/>
    <lineage>
        <taxon>Bacteria</taxon>
        <taxon>Pseudomonadati</taxon>
        <taxon>Pseudomonadota</taxon>
        <taxon>Gammaproteobacteria</taxon>
        <taxon>Pseudomonadales</taxon>
        <taxon>Pseudomonadaceae</taxon>
        <taxon>Pseudomonas</taxon>
    </lineage>
</organism>
<keyword evidence="4 5" id="KW-0472">Membrane</keyword>
<dbReference type="InterPro" id="IPR011701">
    <property type="entry name" value="MFS"/>
</dbReference>
<feature type="transmembrane region" description="Helical" evidence="5">
    <location>
        <begin position="252"/>
        <end position="273"/>
    </location>
</feature>
<evidence type="ECO:0000313" key="8">
    <source>
        <dbReference type="EMBL" id="MQU28352.1"/>
    </source>
</evidence>
<dbReference type="SUPFAM" id="SSF103473">
    <property type="entry name" value="MFS general substrate transporter"/>
    <property type="match status" value="1"/>
</dbReference>
<accession>A0A6A7Z1G2</accession>
<feature type="transmembrane region" description="Helical" evidence="5">
    <location>
        <begin position="341"/>
        <end position="360"/>
    </location>
</feature>
<reference evidence="7 9" key="1">
    <citation type="submission" date="2019-10" db="EMBL/GenBank/DDBJ databases">
        <title>Evaluation of single-gene subtyping targets for Pseudomonas.</title>
        <authorList>
            <person name="Reichler S.J."/>
            <person name="Orsi R.H."/>
            <person name="Wiedmann M."/>
            <person name="Martin N.H."/>
            <person name="Murphy S.I."/>
        </authorList>
    </citation>
    <scope>NUCLEOTIDE SEQUENCE</scope>
    <source>
        <strain evidence="8 9">FSL R10-1984</strain>
        <strain evidence="7">FSL R10-2339</strain>
    </source>
</reference>
<feature type="transmembrane region" description="Helical" evidence="5">
    <location>
        <begin position="219"/>
        <end position="240"/>
    </location>
</feature>
<evidence type="ECO:0000313" key="7">
    <source>
        <dbReference type="EMBL" id="MQT81665.1"/>
    </source>
</evidence>
<evidence type="ECO:0000256" key="4">
    <source>
        <dbReference type="ARBA" id="ARBA00023136"/>
    </source>
</evidence>
<dbReference type="PROSITE" id="PS00216">
    <property type="entry name" value="SUGAR_TRANSPORT_1"/>
    <property type="match status" value="1"/>
</dbReference>
<dbReference type="Pfam" id="PF07690">
    <property type="entry name" value="MFS_1"/>
    <property type="match status" value="1"/>
</dbReference>
<feature type="transmembrane region" description="Helical" evidence="5">
    <location>
        <begin position="280"/>
        <end position="301"/>
    </location>
</feature>
<dbReference type="InterPro" id="IPR020846">
    <property type="entry name" value="MFS_dom"/>
</dbReference>
<dbReference type="CDD" id="cd17365">
    <property type="entry name" value="MFS_PcaK_like"/>
    <property type="match status" value="1"/>
</dbReference>
<dbReference type="Proteomes" id="UP000437970">
    <property type="component" value="Unassembled WGS sequence"/>
</dbReference>
<dbReference type="Gene3D" id="1.20.1250.20">
    <property type="entry name" value="MFS general substrate transporter like domains"/>
    <property type="match status" value="2"/>
</dbReference>
<dbReference type="GO" id="GO:0005886">
    <property type="term" value="C:plasma membrane"/>
    <property type="evidence" value="ECO:0007669"/>
    <property type="project" value="TreeGrafter"/>
</dbReference>
<feature type="transmembrane region" description="Helical" evidence="5">
    <location>
        <begin position="138"/>
        <end position="160"/>
    </location>
</feature>
<keyword evidence="3 5" id="KW-1133">Transmembrane helix</keyword>
<feature type="transmembrane region" description="Helical" evidence="5">
    <location>
        <begin position="80"/>
        <end position="100"/>
    </location>
</feature>
<dbReference type="PANTHER" id="PTHR23508:SF10">
    <property type="entry name" value="CARBOXYLIC ACID TRANSPORTER PROTEIN HOMOLOG"/>
    <property type="match status" value="1"/>
</dbReference>
<dbReference type="PROSITE" id="PS50850">
    <property type="entry name" value="MFS"/>
    <property type="match status" value="1"/>
</dbReference>
<keyword evidence="2 5" id="KW-0812">Transmembrane</keyword>